<dbReference type="Proteomes" id="UP000030661">
    <property type="component" value="Unassembled WGS sequence"/>
</dbReference>
<sequence>MKRFMIFLTFILGFTAAYTQSQAASSEGQQERIRSMGLPSHYEFSLNPMASLTLKGESHEVGGHLALSLYRPFWHPIFGLGLTGEGYLGSFEGEGDVEGGLRALAGVKLLFSQVGLDYSISGNEFDFIASWAFPLERGGIFGHGQQLRLNWIPGRDHSLHLGLNFPLRQPHLGQTRPAQDRVKLPTVSSSLLTFKQSELSPELEQTLELLEHAAEWIARYTTPFFDQVNLEKDEKELEKFERAVQTLKTHLNFSDEFYPQGHSFQAEIETYHQMFEQAFILTFDEAQGTTGDRTQSLRIAEKARELILQDVIMPYNQLLGRVKTPDSLKNLSVQAVNDFNSWLSVTTPLSALQRNQLVTVLQRVLAILEQQRKKTKSIWKDSEVVWIPLQYGLRPEQYDTQGELNALLEQITQQQFSDANQIYYIINEEFQSELTDSILQAQDYHILWIHDYRGVTPEGEPDSIGLRQTVRAYLAALTQAVRNYETTGKIPLYLILLDQYYYESNNGALWMELLQNPLEHEMRLSAKYAYWNEMIQQAQAELRQAVADSALLQQRVRQYGQKWLLNTLKVHVNITNPSDYSFRSAHLIPHIPFAPDDLMRDHRKIVLYDVSEQDPGKGRAIYTGMGVGEHYTGPTWEDRAILVKGPALVSVKDAAREVLVNQGFDADDIPQHLRKQSFPVNYAEMIRNLRKQGWTATVMDLHNQTGFRAKPVNALKASLYSLMPPGSTIIVPDSLWNSPFWGGLLVGAALRGCRVLLIAPALDNAPSDGFPQMSRAQELFTRLILLQNNLQAELDATGGMLKVGVYTRRSDVNDTRAMLNEFRQGLSHYPFLKTIFPFLPEVYAVIEDVDQNLKLAGFQMSFHTEDLEKRQPKLHLKTNFFASASFPDLLAWNGWDQVFNAYLYYRSKYRPGPQDNLEPRNIPSDLRDAYNVAARPYWQSLSEDEQQRAIYYLTVGSQNQDYRGMIMDGEAACVVAGYDSLVAMLDFFFMSGLTTWIDDPGDLEKYLPAQKGWRKLLGRYIMKAL</sequence>
<organism evidence="2">
    <name type="scientific">Vecturithrix granuli</name>
    <dbReference type="NCBI Taxonomy" id="1499967"/>
    <lineage>
        <taxon>Bacteria</taxon>
        <taxon>Candidatus Moduliflexota</taxon>
        <taxon>Candidatus Vecturitrichia</taxon>
        <taxon>Candidatus Vecturitrichales</taxon>
        <taxon>Candidatus Vecturitrichaceae</taxon>
        <taxon>Candidatus Vecturithrix</taxon>
    </lineage>
</organism>
<protein>
    <submittedName>
        <fullName evidence="2">Uncharacterized protein</fullName>
    </submittedName>
</protein>
<keyword evidence="3" id="KW-1185">Reference proteome</keyword>
<proteinExistence type="predicted"/>
<evidence type="ECO:0000313" key="2">
    <source>
        <dbReference type="EMBL" id="GAK60531.1"/>
    </source>
</evidence>
<evidence type="ECO:0000256" key="1">
    <source>
        <dbReference type="SAM" id="SignalP"/>
    </source>
</evidence>
<keyword evidence="1" id="KW-0732">Signal</keyword>
<dbReference type="eggNOG" id="ENOG5033S5J">
    <property type="taxonomic scope" value="Bacteria"/>
</dbReference>
<dbReference type="STRING" id="1499967.U27_00428"/>
<dbReference type="HOGENOM" id="CLU_343474_0_0_0"/>
<gene>
    <name evidence="2" type="ORF">U27_00428</name>
</gene>
<dbReference type="EMBL" id="DF820473">
    <property type="protein sequence ID" value="GAK60531.1"/>
    <property type="molecule type" value="Genomic_DNA"/>
</dbReference>
<dbReference type="AlphaFoldDB" id="A0A081C7H6"/>
<feature type="signal peptide" evidence="1">
    <location>
        <begin position="1"/>
        <end position="23"/>
    </location>
</feature>
<evidence type="ECO:0000313" key="3">
    <source>
        <dbReference type="Proteomes" id="UP000030661"/>
    </source>
</evidence>
<accession>A0A081C7H6</accession>
<reference evidence="2" key="1">
    <citation type="journal article" date="2015" name="PeerJ">
        <title>First genomic representation of candidate bacterial phylum KSB3 points to enhanced environmental sensing as a trigger of wastewater bulking.</title>
        <authorList>
            <person name="Sekiguchi Y."/>
            <person name="Ohashi A."/>
            <person name="Parks D.H."/>
            <person name="Yamauchi T."/>
            <person name="Tyson G.W."/>
            <person name="Hugenholtz P."/>
        </authorList>
    </citation>
    <scope>NUCLEOTIDE SEQUENCE [LARGE SCALE GENOMIC DNA]</scope>
</reference>
<name>A0A081C7H6_VECG1</name>
<feature type="chain" id="PRO_5001755568" evidence="1">
    <location>
        <begin position="24"/>
        <end position="1025"/>
    </location>
</feature>